<protein>
    <recommendedName>
        <fullName evidence="2">Four helix bundle protein</fullName>
    </recommendedName>
</protein>
<comment type="caution">
    <text evidence="1">The sequence shown here is derived from an EMBL/GenBank/DDBJ whole genome shotgun (WGS) entry which is preliminary data.</text>
</comment>
<dbReference type="PANTHER" id="PTHR38471">
    <property type="entry name" value="FOUR HELIX BUNDLE PROTEIN"/>
    <property type="match status" value="1"/>
</dbReference>
<gene>
    <name evidence="1" type="ORF">S12H4_05714</name>
</gene>
<organism evidence="1">
    <name type="scientific">marine sediment metagenome</name>
    <dbReference type="NCBI Taxonomy" id="412755"/>
    <lineage>
        <taxon>unclassified sequences</taxon>
        <taxon>metagenomes</taxon>
        <taxon>ecological metagenomes</taxon>
    </lineage>
</organism>
<dbReference type="EMBL" id="BARW01001923">
    <property type="protein sequence ID" value="GAI65453.1"/>
    <property type="molecule type" value="Genomic_DNA"/>
</dbReference>
<dbReference type="CDD" id="cd16377">
    <property type="entry name" value="23S_rRNA_IVP_like"/>
    <property type="match status" value="1"/>
</dbReference>
<reference evidence="1" key="1">
    <citation type="journal article" date="2014" name="Front. Microbiol.">
        <title>High frequency of phylogenetically diverse reductive dehalogenase-homologous genes in deep subseafloor sedimentary metagenomes.</title>
        <authorList>
            <person name="Kawai M."/>
            <person name="Futagami T."/>
            <person name="Toyoda A."/>
            <person name="Takaki Y."/>
            <person name="Nishi S."/>
            <person name="Hori S."/>
            <person name="Arai W."/>
            <person name="Tsubouchi T."/>
            <person name="Morono Y."/>
            <person name="Uchiyama I."/>
            <person name="Ito T."/>
            <person name="Fujiyama A."/>
            <person name="Inagaki F."/>
            <person name="Takami H."/>
        </authorList>
    </citation>
    <scope>NUCLEOTIDE SEQUENCE</scope>
    <source>
        <strain evidence="1">Expedition CK06-06</strain>
    </source>
</reference>
<evidence type="ECO:0000313" key="1">
    <source>
        <dbReference type="EMBL" id="GAI65453.1"/>
    </source>
</evidence>
<dbReference type="SUPFAM" id="SSF158446">
    <property type="entry name" value="IVS-encoded protein-like"/>
    <property type="match status" value="1"/>
</dbReference>
<dbReference type="PANTHER" id="PTHR38471:SF2">
    <property type="entry name" value="FOUR HELIX BUNDLE PROTEIN"/>
    <property type="match status" value="1"/>
</dbReference>
<dbReference type="InterPro" id="IPR036583">
    <property type="entry name" value="23S_rRNA_IVS_sf"/>
</dbReference>
<accession>X1QB71</accession>
<dbReference type="Gene3D" id="1.20.1440.60">
    <property type="entry name" value="23S rRNA-intervening sequence"/>
    <property type="match status" value="1"/>
</dbReference>
<name>X1QB71_9ZZZZ</name>
<dbReference type="Pfam" id="PF05635">
    <property type="entry name" value="23S_rRNA_IVP"/>
    <property type="match status" value="1"/>
</dbReference>
<dbReference type="NCBIfam" id="TIGR02436">
    <property type="entry name" value="four helix bundle protein"/>
    <property type="match status" value="1"/>
</dbReference>
<evidence type="ECO:0008006" key="2">
    <source>
        <dbReference type="Google" id="ProtNLM"/>
    </source>
</evidence>
<dbReference type="InterPro" id="IPR012657">
    <property type="entry name" value="23S_rRNA-intervening_sequence"/>
</dbReference>
<sequence>MAYKDFSEMPVWQKAFALLLKIYEVTKTYPTEEKYGLVSDMRRAANSVTNNISEGFGRYERLDKTRFYKIYRGSCYELINQSMASQALGFITDKDKDELTNGYRGVIADLDPMIKSIETSPKK</sequence>
<dbReference type="AlphaFoldDB" id="X1QB71"/>
<proteinExistence type="predicted"/>